<name>A0A1H5THQ7_NITMU</name>
<dbReference type="Proteomes" id="UP000236751">
    <property type="component" value="Unassembled WGS sequence"/>
</dbReference>
<dbReference type="EMBL" id="FNVK01000004">
    <property type="protein sequence ID" value="SEF62294.1"/>
    <property type="molecule type" value="Genomic_DNA"/>
</dbReference>
<accession>A0A1H5THQ7</accession>
<reference evidence="2 3" key="1">
    <citation type="submission" date="2016-10" db="EMBL/GenBank/DDBJ databases">
        <authorList>
            <person name="de Groot N.N."/>
        </authorList>
    </citation>
    <scope>NUCLEOTIDE SEQUENCE [LARGE SCALE GENOMIC DNA]</scope>
    <source>
        <strain evidence="2 3">Nl13</strain>
    </source>
</reference>
<dbReference type="AlphaFoldDB" id="A0A1H5THQ7"/>
<evidence type="ECO:0000313" key="2">
    <source>
        <dbReference type="EMBL" id="SEF62294.1"/>
    </source>
</evidence>
<sequence length="102" mass="10730">MKRCTDRLNAPVQFIGVGSQNVSGSRNDETVPGGSSRTGPPTSCAHPLEIYASFVDAFGGCRLFLAEQGGCRYSHHTRLGLVVNPGAKIGNNVTLFHGVTLG</sequence>
<proteinExistence type="predicted"/>
<gene>
    <name evidence="2" type="ORF">SAMN05216403_104186</name>
</gene>
<protein>
    <submittedName>
        <fullName evidence="2">Uncharacterized protein</fullName>
    </submittedName>
</protein>
<evidence type="ECO:0000256" key="1">
    <source>
        <dbReference type="SAM" id="MobiDB-lite"/>
    </source>
</evidence>
<feature type="region of interest" description="Disordered" evidence="1">
    <location>
        <begin position="18"/>
        <end position="41"/>
    </location>
</feature>
<organism evidence="2 3">
    <name type="scientific">Nitrosospira multiformis (strain ATCC 25196 / NCIMB 11849 / C 71)</name>
    <dbReference type="NCBI Taxonomy" id="323848"/>
    <lineage>
        <taxon>Bacteria</taxon>
        <taxon>Pseudomonadati</taxon>
        <taxon>Pseudomonadota</taxon>
        <taxon>Betaproteobacteria</taxon>
        <taxon>Nitrosomonadales</taxon>
        <taxon>Nitrosomonadaceae</taxon>
        <taxon>Nitrosospira</taxon>
    </lineage>
</organism>
<evidence type="ECO:0000313" key="3">
    <source>
        <dbReference type="Proteomes" id="UP000236751"/>
    </source>
</evidence>